<keyword evidence="2 5" id="KW-0812">Transmembrane</keyword>
<keyword evidence="7" id="KW-1185">Reference proteome</keyword>
<keyword evidence="3 5" id="KW-1133">Transmembrane helix</keyword>
<evidence type="ECO:0000313" key="7">
    <source>
        <dbReference type="Proteomes" id="UP000000466"/>
    </source>
</evidence>
<reference evidence="6 7" key="1">
    <citation type="journal article" date="2013" name="Genome Announc.">
        <title>Complete genome sequence of Simiduia agarivorans SA1(T), a marine bacterium able to degrade a variety of polysaccharides.</title>
        <authorList>
            <person name="Lin S.Y."/>
            <person name="Shieh W.Y."/>
            <person name="Chen J.S."/>
            <person name="Tang S.L."/>
        </authorList>
    </citation>
    <scope>NUCLEOTIDE SEQUENCE [LARGE SCALE GENOMIC DNA]</scope>
    <source>
        <strain evidence="7">DSM 21679 / JCM 13881 / BCRC 17597 / SA1</strain>
    </source>
</reference>
<proteinExistence type="inferred from homology"/>
<dbReference type="KEGG" id="saga:M5M_00805"/>
<dbReference type="NCBIfam" id="TIGR01195">
    <property type="entry name" value="oadG_fam"/>
    <property type="match status" value="1"/>
</dbReference>
<dbReference type="AlphaFoldDB" id="K4KEN5"/>
<feature type="transmembrane region" description="Helical" evidence="5">
    <location>
        <begin position="44"/>
        <end position="70"/>
    </location>
</feature>
<comment type="similarity">
    <text evidence="5">Belongs to the OadG family.</text>
</comment>
<comment type="catalytic activity">
    <reaction evidence="5">
        <text>oxaloacetate + 2 Na(+)(in) + H(+) = pyruvate + 2 Na(+)(out) + CO2</text>
        <dbReference type="Rhea" id="RHEA:57724"/>
        <dbReference type="ChEBI" id="CHEBI:15361"/>
        <dbReference type="ChEBI" id="CHEBI:15378"/>
        <dbReference type="ChEBI" id="CHEBI:16452"/>
        <dbReference type="ChEBI" id="CHEBI:16526"/>
        <dbReference type="ChEBI" id="CHEBI:29101"/>
        <dbReference type="EC" id="7.2.4.2"/>
    </reaction>
</comment>
<dbReference type="GO" id="GO:0015081">
    <property type="term" value="F:sodium ion transmembrane transporter activity"/>
    <property type="evidence" value="ECO:0007669"/>
    <property type="project" value="InterPro"/>
</dbReference>
<comment type="cofactor">
    <cofactor evidence="5">
        <name>Na(+)</name>
        <dbReference type="ChEBI" id="CHEBI:29101"/>
    </cofactor>
</comment>
<evidence type="ECO:0000313" key="6">
    <source>
        <dbReference type="EMBL" id="AFU97396.1"/>
    </source>
</evidence>
<dbReference type="GO" id="GO:0005886">
    <property type="term" value="C:plasma membrane"/>
    <property type="evidence" value="ECO:0007669"/>
    <property type="project" value="UniProtKB-SubCell"/>
</dbReference>
<dbReference type="GO" id="GO:0015451">
    <property type="term" value="F:decarboxylation-driven active transmembrane transporter activity"/>
    <property type="evidence" value="ECO:0007669"/>
    <property type="project" value="UniProtKB-EC"/>
</dbReference>
<name>K4KEN5_SIMAS</name>
<keyword evidence="4 5" id="KW-0472">Membrane</keyword>
<evidence type="ECO:0000256" key="5">
    <source>
        <dbReference type="RuleBase" id="RU004278"/>
    </source>
</evidence>
<protein>
    <recommendedName>
        <fullName evidence="5">Oxaloacetate decarboxylase gamma chain</fullName>
        <ecNumber evidence="5">7.2.4.2</ecNumber>
    </recommendedName>
</protein>
<comment type="function">
    <text evidence="5">Catalyzes the decarboxylation of oxaloacetate coupled to Na(+) translocation.</text>
</comment>
<keyword evidence="1" id="KW-1003">Cell membrane</keyword>
<keyword evidence="5" id="KW-0915">Sodium</keyword>
<organism evidence="6 7">
    <name type="scientific">Simiduia agarivorans (strain DSM 21679 / JCM 13881 / BCRC 17597 / SA1)</name>
    <dbReference type="NCBI Taxonomy" id="1117647"/>
    <lineage>
        <taxon>Bacteria</taxon>
        <taxon>Pseudomonadati</taxon>
        <taxon>Pseudomonadota</taxon>
        <taxon>Gammaproteobacteria</taxon>
        <taxon>Cellvibrionales</taxon>
        <taxon>Cellvibrionaceae</taxon>
        <taxon>Simiduia</taxon>
    </lineage>
</organism>
<dbReference type="Pfam" id="PF04277">
    <property type="entry name" value="OAD_gamma"/>
    <property type="match status" value="1"/>
</dbReference>
<dbReference type="Proteomes" id="UP000000466">
    <property type="component" value="Chromosome"/>
</dbReference>
<accession>K4KEN5</accession>
<sequence length="109" mass="12178">MILNFEEFPEIWFHMRRQPHPAGQYFYSGDRQMQESIVQQGVDLMLFGMGTVFVFLTILVIATVIMSGLVGRFFPEAEKPAAPVAVAPGQVDARTRAIIKAAIDKHRAG</sequence>
<dbReference type="EC" id="7.2.4.2" evidence="5"/>
<keyword evidence="5" id="KW-0813">Transport</keyword>
<keyword evidence="5" id="KW-0739">Sodium transport</keyword>
<dbReference type="eggNOG" id="COG3630">
    <property type="taxonomic scope" value="Bacteria"/>
</dbReference>
<gene>
    <name evidence="6" type="ordered locus">M5M_00805</name>
</gene>
<dbReference type="EMBL" id="CP003746">
    <property type="protein sequence ID" value="AFU97396.1"/>
    <property type="molecule type" value="Genomic_DNA"/>
</dbReference>
<dbReference type="InterPro" id="IPR005899">
    <property type="entry name" value="Na_pump_deCOase"/>
</dbReference>
<evidence type="ECO:0000256" key="3">
    <source>
        <dbReference type="ARBA" id="ARBA00022989"/>
    </source>
</evidence>
<comment type="subcellular location">
    <subcellularLocation>
        <location evidence="5">Cell membrane</location>
        <topology evidence="5">Single-pass membrane protein</topology>
    </subcellularLocation>
</comment>
<evidence type="ECO:0000256" key="4">
    <source>
        <dbReference type="ARBA" id="ARBA00023136"/>
    </source>
</evidence>
<dbReference type="GO" id="GO:0036376">
    <property type="term" value="P:sodium ion export across plasma membrane"/>
    <property type="evidence" value="ECO:0007669"/>
    <property type="project" value="InterPro"/>
</dbReference>
<evidence type="ECO:0000256" key="2">
    <source>
        <dbReference type="ARBA" id="ARBA00022692"/>
    </source>
</evidence>
<dbReference type="HOGENOM" id="CLU_168750_3_1_6"/>
<keyword evidence="5" id="KW-0406">Ion transport</keyword>
<evidence type="ECO:0000256" key="1">
    <source>
        <dbReference type="ARBA" id="ARBA00022475"/>
    </source>
</evidence>
<dbReference type="STRING" id="1117647.M5M_00805"/>